<comment type="caution">
    <text evidence="1">The sequence shown here is derived from an EMBL/GenBank/DDBJ whole genome shotgun (WGS) entry which is preliminary data.</text>
</comment>
<dbReference type="EMBL" id="CM055761">
    <property type="protein sequence ID" value="KAJ7986210.1"/>
    <property type="molecule type" value="Genomic_DNA"/>
</dbReference>
<organism evidence="1 2">
    <name type="scientific">Dallia pectoralis</name>
    <name type="common">Alaska blackfish</name>
    <dbReference type="NCBI Taxonomy" id="75939"/>
    <lineage>
        <taxon>Eukaryota</taxon>
        <taxon>Metazoa</taxon>
        <taxon>Chordata</taxon>
        <taxon>Craniata</taxon>
        <taxon>Vertebrata</taxon>
        <taxon>Euteleostomi</taxon>
        <taxon>Actinopterygii</taxon>
        <taxon>Neopterygii</taxon>
        <taxon>Teleostei</taxon>
        <taxon>Protacanthopterygii</taxon>
        <taxon>Esociformes</taxon>
        <taxon>Umbridae</taxon>
        <taxon>Dallia</taxon>
    </lineage>
</organism>
<sequence length="439" mass="45975">MKMEKISAIFLLTNLFCALAQIKLSPITCNTKSVEKLSKLAITYINEDRAEGYKFALNRISNVQLHTQGPAGNVYYLFLDVLETICHVRSRKPWKRCDVRPFMETQISGNCNTTILHTAEGYSYLYSYDCTLMPDPPEKLQQTCPTCPLLLPVDSSKAIHAAGLTLHRFNTQSTLPSSIALQNLTRASTQTNPVSAIFVEYTVQECHKGSVGLCVPADKSGDPAGFCKGAVYGDIDQPDVEVACEIFHPQGIDAVYDATHPLPPVNSEVATIVPDITISVTNVAITINPSNPTEFPLVLDDPPPPLMDSVSPSSRCVVAAAIVGDVAEAIVGDVAEAIVGDVAEAIVGDVAEAIVGDVAEAIVGDVAEAIVGDVAEAIVGDVAEAIVGDVAEAIVGDVAEAIVGDVAEAIVSVVVAAAIVSVVVAAAIVSVVVAAAIVA</sequence>
<proteinExistence type="predicted"/>
<accession>A0ACC2F4F7</accession>
<protein>
    <submittedName>
        <fullName evidence="1">Uncharacterized protein</fullName>
    </submittedName>
</protein>
<evidence type="ECO:0000313" key="1">
    <source>
        <dbReference type="EMBL" id="KAJ7986210.1"/>
    </source>
</evidence>
<name>A0ACC2F4F7_DALPE</name>
<evidence type="ECO:0000313" key="2">
    <source>
        <dbReference type="Proteomes" id="UP001157502"/>
    </source>
</evidence>
<dbReference type="Proteomes" id="UP001157502">
    <property type="component" value="Chromosome 34"/>
</dbReference>
<gene>
    <name evidence="1" type="ORF">DPEC_G00337600</name>
</gene>
<keyword evidence="2" id="KW-1185">Reference proteome</keyword>
<reference evidence="1" key="1">
    <citation type="submission" date="2021-05" db="EMBL/GenBank/DDBJ databases">
        <authorList>
            <person name="Pan Q."/>
            <person name="Jouanno E."/>
            <person name="Zahm M."/>
            <person name="Klopp C."/>
            <person name="Cabau C."/>
            <person name="Louis A."/>
            <person name="Berthelot C."/>
            <person name="Parey E."/>
            <person name="Roest Crollius H."/>
            <person name="Montfort J."/>
            <person name="Robinson-Rechavi M."/>
            <person name="Bouchez O."/>
            <person name="Lampietro C."/>
            <person name="Lopez Roques C."/>
            <person name="Donnadieu C."/>
            <person name="Postlethwait J."/>
            <person name="Bobe J."/>
            <person name="Dillon D."/>
            <person name="Chandos A."/>
            <person name="von Hippel F."/>
            <person name="Guiguen Y."/>
        </authorList>
    </citation>
    <scope>NUCLEOTIDE SEQUENCE</scope>
    <source>
        <strain evidence="1">YG-Jan2019</strain>
    </source>
</reference>